<dbReference type="AlphaFoldDB" id="A0A0J6SHS3"/>
<keyword evidence="7" id="KW-0813">Transport</keyword>
<evidence type="ECO:0000313" key="8">
    <source>
        <dbReference type="Proteomes" id="UP000036449"/>
    </source>
</evidence>
<dbReference type="EMBL" id="LABZ01000205">
    <property type="protein sequence ID" value="KMO33204.1"/>
    <property type="molecule type" value="Genomic_DNA"/>
</dbReference>
<gene>
    <name evidence="7" type="ORF">VQ03_25390</name>
</gene>
<keyword evidence="8" id="KW-1185">Reference proteome</keyword>
<reference evidence="7 8" key="1">
    <citation type="submission" date="2015-03" db="EMBL/GenBank/DDBJ databases">
        <title>Genome sequencing of Methylobacterium tarhaniae DSM 25844.</title>
        <authorList>
            <person name="Chaudhry V."/>
            <person name="Patil P.B."/>
        </authorList>
    </citation>
    <scope>NUCLEOTIDE SEQUENCE [LARGE SCALE GENOMIC DNA]</scope>
    <source>
        <strain evidence="7 8">DSM 25844</strain>
    </source>
</reference>
<feature type="region of interest" description="Disordered" evidence="3">
    <location>
        <begin position="403"/>
        <end position="432"/>
    </location>
</feature>
<evidence type="ECO:0000256" key="3">
    <source>
        <dbReference type="SAM" id="MobiDB-lite"/>
    </source>
</evidence>
<dbReference type="Pfam" id="PF25994">
    <property type="entry name" value="HH_AprE"/>
    <property type="match status" value="1"/>
</dbReference>
<feature type="domain" description="AprE-like long alpha-helical hairpin" evidence="6">
    <location>
        <begin position="158"/>
        <end position="343"/>
    </location>
</feature>
<dbReference type="PANTHER" id="PTHR33619:SF3">
    <property type="entry name" value="POLYSACCHARIDE EXPORT PROTEIN GFCE-RELATED"/>
    <property type="match status" value="1"/>
</dbReference>
<dbReference type="PANTHER" id="PTHR33619">
    <property type="entry name" value="POLYSACCHARIDE EXPORT PROTEIN GFCE-RELATED"/>
    <property type="match status" value="1"/>
</dbReference>
<dbReference type="InterPro" id="IPR058781">
    <property type="entry name" value="HH_AprE-like"/>
</dbReference>
<name>A0A0J6SHS3_9HYPH</name>
<organism evidence="7 8">
    <name type="scientific">Methylobacterium tarhaniae</name>
    <dbReference type="NCBI Taxonomy" id="1187852"/>
    <lineage>
        <taxon>Bacteria</taxon>
        <taxon>Pseudomonadati</taxon>
        <taxon>Pseudomonadota</taxon>
        <taxon>Alphaproteobacteria</taxon>
        <taxon>Hyphomicrobiales</taxon>
        <taxon>Methylobacteriaceae</taxon>
        <taxon>Methylobacterium</taxon>
    </lineage>
</organism>
<dbReference type="GO" id="GO:0015159">
    <property type="term" value="F:polysaccharide transmembrane transporter activity"/>
    <property type="evidence" value="ECO:0007669"/>
    <property type="project" value="InterPro"/>
</dbReference>
<evidence type="ECO:0000313" key="7">
    <source>
        <dbReference type="EMBL" id="KMO33204.1"/>
    </source>
</evidence>
<feature type="coiled-coil region" evidence="2">
    <location>
        <begin position="216"/>
        <end position="243"/>
    </location>
</feature>
<feature type="domain" description="Polysaccharide export protein N-terminal" evidence="4">
    <location>
        <begin position="16"/>
        <end position="103"/>
    </location>
</feature>
<dbReference type="PATRIC" id="fig|1187852.3.peg.2860"/>
<keyword evidence="2" id="KW-0175">Coiled coil</keyword>
<dbReference type="InterPro" id="IPR003715">
    <property type="entry name" value="Poly_export_N"/>
</dbReference>
<comment type="caution">
    <text evidence="7">The sequence shown here is derived from an EMBL/GenBank/DDBJ whole genome shotgun (WGS) entry which is preliminary data.</text>
</comment>
<feature type="compositionally biased region" description="Polar residues" evidence="3">
    <location>
        <begin position="421"/>
        <end position="432"/>
    </location>
</feature>
<evidence type="ECO:0000259" key="6">
    <source>
        <dbReference type="Pfam" id="PF25994"/>
    </source>
</evidence>
<dbReference type="InterPro" id="IPR049712">
    <property type="entry name" value="Poly_export"/>
</dbReference>
<protein>
    <submittedName>
        <fullName evidence="7">Sugar transporter</fullName>
    </submittedName>
</protein>
<keyword evidence="1" id="KW-0732">Signal</keyword>
<dbReference type="Pfam" id="PF02563">
    <property type="entry name" value="Poly_export"/>
    <property type="match status" value="1"/>
</dbReference>
<feature type="coiled-coil region" evidence="2">
    <location>
        <begin position="296"/>
        <end position="352"/>
    </location>
</feature>
<feature type="domain" description="Soluble ligand binding" evidence="5">
    <location>
        <begin position="109"/>
        <end position="144"/>
    </location>
</feature>
<dbReference type="Proteomes" id="UP000036449">
    <property type="component" value="Unassembled WGS sequence"/>
</dbReference>
<evidence type="ECO:0000259" key="5">
    <source>
        <dbReference type="Pfam" id="PF10531"/>
    </source>
</evidence>
<evidence type="ECO:0000256" key="1">
    <source>
        <dbReference type="ARBA" id="ARBA00022729"/>
    </source>
</evidence>
<proteinExistence type="predicted"/>
<dbReference type="Gene3D" id="3.10.560.10">
    <property type="entry name" value="Outer membrane lipoprotein wza domain like"/>
    <property type="match status" value="1"/>
</dbReference>
<evidence type="ECO:0000256" key="2">
    <source>
        <dbReference type="SAM" id="Coils"/>
    </source>
</evidence>
<dbReference type="Gene3D" id="3.30.1950.10">
    <property type="entry name" value="wza like domain"/>
    <property type="match status" value="1"/>
</dbReference>
<dbReference type="Pfam" id="PF10531">
    <property type="entry name" value="SLBB"/>
    <property type="match status" value="1"/>
</dbReference>
<sequence length="432" mass="46169">MLLGVLGGPTTGRAAEAPARYLLGPQDRVGIRVYDLRRNTGEAYSWTALNGEFSVGADGAISLPIIGQLRAAGGTPAELAEAVGRVLKEKADLAETPAASVEVLKYRPFYVTGAVQKPGKYEYQPGLTVLQAVSTAEGLLRASDLTAARREIVTAGGDARTLAVERLSLEVRAARLAAEIAGTGTFALPSSLEGRAADPQVVQAMRAEGLLFDSRRDALKAEIAAIEQSKTVYRQEIASLEAKGKALDRQVDLSRKELDLVNDLVAKGLTITPRKLAAEQARASYESSRLDVQVASLRAQQSLARAERDIIDLQAKFRKDVLNDALETRTKLDQNKERARTADRLVSEAEARTFGTDGSSENLVPSYEVTRAASGGAKGFSAGEDDSLEPGDVVRVTLTRRFSTSSTDRSLDKPNAAARGQANTTVNTTVTR</sequence>
<dbReference type="InterPro" id="IPR019554">
    <property type="entry name" value="Soluble_ligand-bd"/>
</dbReference>
<keyword evidence="7" id="KW-0762">Sugar transport</keyword>
<accession>A0A0J6SHS3</accession>
<evidence type="ECO:0000259" key="4">
    <source>
        <dbReference type="Pfam" id="PF02563"/>
    </source>
</evidence>